<dbReference type="SFLD" id="SFLDS00029">
    <property type="entry name" value="Radical_SAM"/>
    <property type="match status" value="1"/>
</dbReference>
<dbReference type="GO" id="GO:0006777">
    <property type="term" value="P:Mo-molybdopterin cofactor biosynthetic process"/>
    <property type="evidence" value="ECO:0007669"/>
    <property type="project" value="UniProtKB-UniRule"/>
</dbReference>
<name>D3RZ61_FERPA</name>
<comment type="function">
    <text evidence="11">Catalyzes the cyclization of GTP to (8S)-3',8-cyclo-7,8-dihydroguanosine 5'-triphosphate.</text>
</comment>
<feature type="binding site" evidence="11">
    <location>
        <position position="241"/>
    </location>
    <ligand>
        <name>[4Fe-4S] cluster</name>
        <dbReference type="ChEBI" id="CHEBI:49883"/>
        <label>2</label>
        <note>4Fe-4S-substrate</note>
    </ligand>
</feature>
<dbReference type="Pfam" id="PF04055">
    <property type="entry name" value="Radical_SAM"/>
    <property type="match status" value="1"/>
</dbReference>
<dbReference type="SFLD" id="SFLDG01383">
    <property type="entry name" value="cyclic_pyranopterin_phosphate"/>
    <property type="match status" value="1"/>
</dbReference>
<evidence type="ECO:0000256" key="11">
    <source>
        <dbReference type="HAMAP-Rule" id="MF_01225"/>
    </source>
</evidence>
<keyword evidence="5 11" id="KW-0408">Iron</keyword>
<dbReference type="CDD" id="cd01335">
    <property type="entry name" value="Radical_SAM"/>
    <property type="match status" value="1"/>
</dbReference>
<dbReference type="NCBIfam" id="NF001199">
    <property type="entry name" value="PRK00164.2-1"/>
    <property type="match status" value="1"/>
</dbReference>
<dbReference type="PROSITE" id="PS01305">
    <property type="entry name" value="MOAA_NIFB_PQQE"/>
    <property type="match status" value="1"/>
</dbReference>
<dbReference type="GO" id="GO:0061798">
    <property type="term" value="F:GTP 3',8'-cyclase activity"/>
    <property type="evidence" value="ECO:0007669"/>
    <property type="project" value="UniProtKB-UniRule"/>
</dbReference>
<comment type="caution">
    <text evidence="11">Lacks conserved residue(s) required for the propagation of feature annotation.</text>
</comment>
<reference evidence="14" key="1">
    <citation type="submission" date="2010-02" db="EMBL/GenBank/DDBJ databases">
        <title>Complete sequence of Ferroglobus placidus DSM 10642.</title>
        <authorList>
            <consortium name="US DOE Joint Genome Institute"/>
            <person name="Lucas S."/>
            <person name="Copeland A."/>
            <person name="Lapidus A."/>
            <person name="Cheng J.-F."/>
            <person name="Bruce D."/>
            <person name="Goodwin L."/>
            <person name="Pitluck S."/>
            <person name="Saunders E."/>
            <person name="Brettin T."/>
            <person name="Detter J.C."/>
            <person name="Han C."/>
            <person name="Tapia R."/>
            <person name="Larimer F."/>
            <person name="Land M."/>
            <person name="Hauser L."/>
            <person name="Kyrpides N."/>
            <person name="Ivanova N."/>
            <person name="Holmes D."/>
            <person name="Lovley D."/>
            <person name="Kyrpides N."/>
            <person name="Anderson I.J."/>
            <person name="Woyke T."/>
        </authorList>
    </citation>
    <scope>NUCLEOTIDE SEQUENCE [LARGE SCALE GENOMIC DNA]</scope>
    <source>
        <strain evidence="14">DSM 10642 / AEDII12DO</strain>
    </source>
</reference>
<comment type="similarity">
    <text evidence="11">Belongs to the radical SAM superfamily. MoaA family.</text>
</comment>
<feature type="binding site" evidence="11">
    <location>
        <position position="28"/>
    </location>
    <ligand>
        <name>[4Fe-4S] cluster</name>
        <dbReference type="ChEBI" id="CHEBI:49883"/>
        <label>1</label>
        <note>4Fe-4S-S-AdoMet</note>
    </ligand>
</feature>
<dbReference type="Proteomes" id="UP000002613">
    <property type="component" value="Chromosome"/>
</dbReference>
<feature type="binding site" evidence="11">
    <location>
        <position position="25"/>
    </location>
    <ligand>
        <name>[4Fe-4S] cluster</name>
        <dbReference type="ChEBI" id="CHEBI:49883"/>
        <label>1</label>
        <note>4Fe-4S-S-AdoMet</note>
    </ligand>
</feature>
<keyword evidence="3 11" id="KW-0479">Metal-binding</keyword>
<evidence type="ECO:0000256" key="8">
    <source>
        <dbReference type="ARBA" id="ARBA00023150"/>
    </source>
</evidence>
<keyword evidence="4 11" id="KW-0547">Nucleotide-binding</keyword>
<dbReference type="EC" id="4.1.99.22" evidence="11"/>
<dbReference type="InterPro" id="IPR050105">
    <property type="entry name" value="MoCo_biosynth_MoaA/MoaC"/>
</dbReference>
<dbReference type="SFLD" id="SFLDG01067">
    <property type="entry name" value="SPASM/twitch_domain_containing"/>
    <property type="match status" value="1"/>
</dbReference>
<dbReference type="SFLD" id="SFLDG01386">
    <property type="entry name" value="main_SPASM_domain-containing"/>
    <property type="match status" value="1"/>
</dbReference>
<dbReference type="UniPathway" id="UPA00344"/>
<keyword evidence="14" id="KW-1185">Reference proteome</keyword>
<dbReference type="GO" id="GO:0051539">
    <property type="term" value="F:4 iron, 4 sulfur cluster binding"/>
    <property type="evidence" value="ECO:0007669"/>
    <property type="project" value="UniProtKB-UniRule"/>
</dbReference>
<evidence type="ECO:0000313" key="13">
    <source>
        <dbReference type="EMBL" id="ADC65774.1"/>
    </source>
</evidence>
<evidence type="ECO:0000256" key="7">
    <source>
        <dbReference type="ARBA" id="ARBA00023134"/>
    </source>
</evidence>
<evidence type="ECO:0000256" key="4">
    <source>
        <dbReference type="ARBA" id="ARBA00022741"/>
    </source>
</evidence>
<dbReference type="AlphaFoldDB" id="D3RZ61"/>
<dbReference type="InterPro" id="IPR007197">
    <property type="entry name" value="rSAM"/>
</dbReference>
<comment type="catalytic activity">
    <reaction evidence="10 11">
        <text>GTP + AH2 + S-adenosyl-L-methionine = (8S)-3',8-cyclo-7,8-dihydroguanosine 5'-triphosphate + 5'-deoxyadenosine + L-methionine + A + H(+)</text>
        <dbReference type="Rhea" id="RHEA:49576"/>
        <dbReference type="ChEBI" id="CHEBI:13193"/>
        <dbReference type="ChEBI" id="CHEBI:15378"/>
        <dbReference type="ChEBI" id="CHEBI:17319"/>
        <dbReference type="ChEBI" id="CHEBI:17499"/>
        <dbReference type="ChEBI" id="CHEBI:37565"/>
        <dbReference type="ChEBI" id="CHEBI:57844"/>
        <dbReference type="ChEBI" id="CHEBI:59789"/>
        <dbReference type="ChEBI" id="CHEBI:131766"/>
        <dbReference type="EC" id="4.1.99.22"/>
    </reaction>
</comment>
<dbReference type="SUPFAM" id="SSF102114">
    <property type="entry name" value="Radical SAM enzymes"/>
    <property type="match status" value="1"/>
</dbReference>
<evidence type="ECO:0000256" key="9">
    <source>
        <dbReference type="ARBA" id="ARBA00023239"/>
    </source>
</evidence>
<proteinExistence type="inferred from homology"/>
<gene>
    <name evidence="11" type="primary">moaA</name>
    <name evidence="13" type="ordered locus">Ferp_1626</name>
</gene>
<keyword evidence="9 11" id="KW-0456">Lyase</keyword>
<comment type="cofactor">
    <cofactor evidence="11">
        <name>[4Fe-4S] cluster</name>
        <dbReference type="ChEBI" id="CHEBI:49883"/>
    </cofactor>
    <text evidence="11">Binds 2 [4Fe-4S] clusters. Binds 1 [4Fe-4S] cluster coordinated with 3 cysteines and an exchangeable S-adenosyl-L-methionine and 1 [4Fe-4S] cluster coordinated with 3 cysteines and the GTP-derived substrate.</text>
</comment>
<evidence type="ECO:0000256" key="2">
    <source>
        <dbReference type="ARBA" id="ARBA00022691"/>
    </source>
</evidence>
<dbReference type="InterPro" id="IPR040064">
    <property type="entry name" value="MoaA-like"/>
</dbReference>
<dbReference type="InterPro" id="IPR013485">
    <property type="entry name" value="MoaA_arc"/>
</dbReference>
<evidence type="ECO:0000259" key="12">
    <source>
        <dbReference type="PROSITE" id="PS51918"/>
    </source>
</evidence>
<dbReference type="EMBL" id="CP001899">
    <property type="protein sequence ID" value="ADC65774.1"/>
    <property type="molecule type" value="Genomic_DNA"/>
</dbReference>
<dbReference type="OrthoDB" id="6925at2157"/>
<dbReference type="PANTHER" id="PTHR22960">
    <property type="entry name" value="MOLYBDOPTERIN COFACTOR SYNTHESIS PROTEIN A"/>
    <property type="match status" value="1"/>
</dbReference>
<dbReference type="GO" id="GO:0005525">
    <property type="term" value="F:GTP binding"/>
    <property type="evidence" value="ECO:0007669"/>
    <property type="project" value="UniProtKB-UniRule"/>
</dbReference>
<feature type="binding site" evidence="11">
    <location>
        <position position="258"/>
    </location>
    <ligand>
        <name>[4Fe-4S] cluster</name>
        <dbReference type="ChEBI" id="CHEBI:49883"/>
        <label>2</label>
        <note>4Fe-4S-substrate</note>
    </ligand>
</feature>
<dbReference type="InterPro" id="IPR058240">
    <property type="entry name" value="rSAM_sf"/>
</dbReference>
<sequence length="293" mass="33177">MLIDRFGRVITNLRISVTSRCNLSCFYCHREGYSAENELSVEEIGEIGRAFRTLGVKKVKITGGEPLVRSDIAEIVGVLNIFDETSMTTNGIKLGKLASELKEAGLSRVNVSLDTLDEEKYKLLTRGGELKKALNGISEAVSVGLTPVKLNMVVMKGINVDEMWEMVDFAREFRGDVILQLIELMKLPWNENNYYDLSEIEKELKKIASKVKVRNMQRRRQYFLDGVVVEVVKPYDNSEFCKACNRIRVTADGKIKPCLMRNDNLVDIRGLKGKDLISAIKKAVQLREPYYKG</sequence>
<dbReference type="InterPro" id="IPR006638">
    <property type="entry name" value="Elp3/MiaA/NifB-like_rSAM"/>
</dbReference>
<dbReference type="Pfam" id="PF06463">
    <property type="entry name" value="Mob_synth_C"/>
    <property type="match status" value="1"/>
</dbReference>
<accession>D3RZ61</accession>
<dbReference type="STRING" id="589924.Ferp_1626"/>
<dbReference type="PaxDb" id="589924-Ferp_1626"/>
<dbReference type="PANTHER" id="PTHR22960:SF0">
    <property type="entry name" value="MOLYBDENUM COFACTOR BIOSYNTHESIS PROTEIN 1"/>
    <property type="match status" value="1"/>
</dbReference>
<keyword evidence="2 11" id="KW-0949">S-adenosyl-L-methionine</keyword>
<evidence type="ECO:0000256" key="1">
    <source>
        <dbReference type="ARBA" id="ARBA00022485"/>
    </source>
</evidence>
<dbReference type="eggNOG" id="arCOG00930">
    <property type="taxonomic scope" value="Archaea"/>
</dbReference>
<dbReference type="KEGG" id="fpl:Ferp_1626"/>
<feature type="domain" description="Radical SAM core" evidence="12">
    <location>
        <begin position="5"/>
        <end position="224"/>
    </location>
</feature>
<dbReference type="SMART" id="SM00729">
    <property type="entry name" value="Elp3"/>
    <property type="match status" value="1"/>
</dbReference>
<dbReference type="RefSeq" id="WP_012966114.1">
    <property type="nucleotide sequence ID" value="NC_013849.1"/>
</dbReference>
<protein>
    <recommendedName>
        <fullName evidence="11">Probable GTP 3',8-cyclase</fullName>
        <ecNumber evidence="11">4.1.99.22</ecNumber>
    </recommendedName>
    <alternativeName>
        <fullName evidence="11">Molybdenum cofactor biosynthesis protein A</fullName>
    </alternativeName>
</protein>
<organism evidence="13 14">
    <name type="scientific">Ferroglobus placidus (strain DSM 10642 / AEDII12DO)</name>
    <dbReference type="NCBI Taxonomy" id="589924"/>
    <lineage>
        <taxon>Archaea</taxon>
        <taxon>Methanobacteriati</taxon>
        <taxon>Methanobacteriota</taxon>
        <taxon>Archaeoglobi</taxon>
        <taxon>Archaeoglobales</taxon>
        <taxon>Archaeoglobaceae</taxon>
        <taxon>Ferroglobus</taxon>
    </lineage>
</organism>
<feature type="binding site" evidence="11">
    <location>
        <begin position="246"/>
        <end position="248"/>
    </location>
    <ligand>
        <name>GTP</name>
        <dbReference type="ChEBI" id="CHEBI:37565"/>
    </ligand>
</feature>
<evidence type="ECO:0000256" key="6">
    <source>
        <dbReference type="ARBA" id="ARBA00023014"/>
    </source>
</evidence>
<dbReference type="InterPro" id="IPR010505">
    <property type="entry name" value="MoaA_twitch"/>
</dbReference>
<evidence type="ECO:0000256" key="3">
    <source>
        <dbReference type="ARBA" id="ARBA00022723"/>
    </source>
</evidence>
<dbReference type="GeneID" id="8779147"/>
<dbReference type="CDD" id="cd21117">
    <property type="entry name" value="Twitch_MoaA"/>
    <property type="match status" value="1"/>
</dbReference>
<keyword evidence="6 11" id="KW-0411">Iron-sulfur</keyword>
<dbReference type="PROSITE" id="PS51918">
    <property type="entry name" value="RADICAL_SAM"/>
    <property type="match status" value="1"/>
</dbReference>
<reference evidence="13 14" key="2">
    <citation type="journal article" date="2011" name="Stand. Genomic Sci.">
        <title>Complete genome sequence of Ferroglobus placidus AEDII12DO.</title>
        <authorList>
            <person name="Anderson I."/>
            <person name="Risso C."/>
            <person name="Holmes D."/>
            <person name="Lucas S."/>
            <person name="Copeland A."/>
            <person name="Lapidus A."/>
            <person name="Cheng J.F."/>
            <person name="Bruce D."/>
            <person name="Goodwin L."/>
            <person name="Pitluck S."/>
            <person name="Saunders E."/>
            <person name="Brettin T."/>
            <person name="Detter J.C."/>
            <person name="Han C."/>
            <person name="Tapia R."/>
            <person name="Larimer F."/>
            <person name="Land M."/>
            <person name="Hauser L."/>
            <person name="Woyke T."/>
            <person name="Lovley D."/>
            <person name="Kyrpides N."/>
            <person name="Ivanova N."/>
        </authorList>
    </citation>
    <scope>NUCLEOTIDE SEQUENCE [LARGE SCALE GENOMIC DNA]</scope>
    <source>
        <strain evidence="14">DSM 10642 / AEDII12DO</strain>
    </source>
</reference>
<dbReference type="GO" id="GO:0046872">
    <property type="term" value="F:metal ion binding"/>
    <property type="evidence" value="ECO:0007669"/>
    <property type="project" value="UniProtKB-KW"/>
</dbReference>
<comment type="pathway">
    <text evidence="11">Cofactor biosynthesis; molybdopterin biosynthesis.</text>
</comment>
<dbReference type="GO" id="GO:1904047">
    <property type="term" value="F:S-adenosyl-L-methionine binding"/>
    <property type="evidence" value="ECO:0007669"/>
    <property type="project" value="UniProtKB-UniRule"/>
</dbReference>
<feature type="binding site" evidence="11">
    <location>
        <position position="27"/>
    </location>
    <ligand>
        <name>S-adenosyl-L-methionine</name>
        <dbReference type="ChEBI" id="CHEBI:59789"/>
    </ligand>
</feature>
<keyword evidence="7 11" id="KW-0342">GTP-binding</keyword>
<dbReference type="HOGENOM" id="CLU_009273_0_1_2"/>
<feature type="binding site" evidence="11">
    <location>
        <position position="14"/>
    </location>
    <ligand>
        <name>GTP</name>
        <dbReference type="ChEBI" id="CHEBI:37565"/>
    </ligand>
</feature>
<feature type="binding site" evidence="11">
    <location>
        <position position="21"/>
    </location>
    <ligand>
        <name>[4Fe-4S] cluster</name>
        <dbReference type="ChEBI" id="CHEBI:49883"/>
        <label>1</label>
        <note>4Fe-4S-S-AdoMet</note>
    </ligand>
</feature>
<feature type="binding site" evidence="11">
    <location>
        <position position="64"/>
    </location>
    <ligand>
        <name>S-adenosyl-L-methionine</name>
        <dbReference type="ChEBI" id="CHEBI:59789"/>
    </ligand>
</feature>
<dbReference type="InterPro" id="IPR000385">
    <property type="entry name" value="MoaA_NifB_PqqE_Fe-S-bd_CS"/>
</dbReference>
<dbReference type="Gene3D" id="3.20.20.70">
    <property type="entry name" value="Aldolase class I"/>
    <property type="match status" value="1"/>
</dbReference>
<feature type="binding site" evidence="11">
    <location>
        <position position="112"/>
    </location>
    <ligand>
        <name>S-adenosyl-L-methionine</name>
        <dbReference type="ChEBI" id="CHEBI:59789"/>
    </ligand>
</feature>
<keyword evidence="1 11" id="KW-0004">4Fe-4S</keyword>
<evidence type="ECO:0000256" key="10">
    <source>
        <dbReference type="ARBA" id="ARBA00048697"/>
    </source>
</evidence>
<evidence type="ECO:0000313" key="14">
    <source>
        <dbReference type="Proteomes" id="UP000002613"/>
    </source>
</evidence>
<dbReference type="NCBIfam" id="TIGR02668">
    <property type="entry name" value="moaA_archaeal"/>
    <property type="match status" value="1"/>
</dbReference>
<keyword evidence="8 11" id="KW-0501">Molybdenum cofactor biosynthesis</keyword>
<dbReference type="HAMAP" id="MF_01225_A">
    <property type="entry name" value="MoaA_A"/>
    <property type="match status" value="1"/>
</dbReference>
<feature type="binding site" evidence="11">
    <location>
        <position position="60"/>
    </location>
    <ligand>
        <name>GTP</name>
        <dbReference type="ChEBI" id="CHEBI:37565"/>
    </ligand>
</feature>
<feature type="binding site" evidence="11">
    <location>
        <position position="244"/>
    </location>
    <ligand>
        <name>[4Fe-4S] cluster</name>
        <dbReference type="ChEBI" id="CHEBI:49883"/>
        <label>2</label>
        <note>4Fe-4S-substrate</note>
    </ligand>
</feature>
<dbReference type="GO" id="GO:0061799">
    <property type="term" value="F:cyclic pyranopterin monophosphate synthase activity"/>
    <property type="evidence" value="ECO:0007669"/>
    <property type="project" value="TreeGrafter"/>
</dbReference>
<feature type="binding site" evidence="11">
    <location>
        <position position="149"/>
    </location>
    <ligand>
        <name>GTP</name>
        <dbReference type="ChEBI" id="CHEBI:37565"/>
    </ligand>
</feature>
<evidence type="ECO:0000256" key="5">
    <source>
        <dbReference type="ARBA" id="ARBA00023004"/>
    </source>
</evidence>
<feature type="binding site" evidence="11">
    <location>
        <position position="88"/>
    </location>
    <ligand>
        <name>GTP</name>
        <dbReference type="ChEBI" id="CHEBI:37565"/>
    </ligand>
</feature>
<dbReference type="InterPro" id="IPR013785">
    <property type="entry name" value="Aldolase_TIM"/>
</dbReference>